<comment type="caution">
    <text evidence="2">The sequence shown here is derived from an EMBL/GenBank/DDBJ whole genome shotgun (WGS) entry which is preliminary data.</text>
</comment>
<dbReference type="Pfam" id="PF22696">
    <property type="entry name" value="Putative_PNPOx_2"/>
    <property type="match status" value="1"/>
</dbReference>
<evidence type="ECO:0000259" key="1">
    <source>
        <dbReference type="Pfam" id="PF22696"/>
    </source>
</evidence>
<reference evidence="2" key="1">
    <citation type="submission" date="2020-04" db="EMBL/GenBank/DDBJ databases">
        <title>Deep metagenomics examines the oral microbiome during advanced dental caries in children, revealing novel taxa and co-occurrences with host molecules.</title>
        <authorList>
            <person name="Baker J.L."/>
            <person name="Morton J.T."/>
            <person name="Dinis M."/>
            <person name="Alvarez R."/>
            <person name="Tran N.C."/>
            <person name="Knight R."/>
            <person name="Edlund A."/>
        </authorList>
    </citation>
    <scope>NUCLEOTIDE SEQUENCE</scope>
    <source>
        <strain evidence="2">JCVI_3_bin.11</strain>
    </source>
</reference>
<sequence>MSTKAEFLKIMSEQTEIALATSVNNVPNVRIVNFYFDPEENVLYFSSFKENDKIKEIKANPHVAFTTIPHSGNEHVKAKGIVQKSSKTIFDVADQFIAKVPNYKNTIEYAGESLVLFEIKFDTAVVTKDLSSIETLEL</sequence>
<evidence type="ECO:0000313" key="2">
    <source>
        <dbReference type="EMBL" id="MBF4803271.1"/>
    </source>
</evidence>
<name>A0A9D6AEL1_9ACTN</name>
<accession>A0A9D6AEL1</accession>
<dbReference type="Gene3D" id="2.30.110.10">
    <property type="entry name" value="Electron Transport, Fmn-binding Protein, Chain A"/>
    <property type="match status" value="1"/>
</dbReference>
<organism evidence="2 3">
    <name type="scientific">Lancefieldella parvula</name>
    <dbReference type="NCBI Taxonomy" id="1382"/>
    <lineage>
        <taxon>Bacteria</taxon>
        <taxon>Bacillati</taxon>
        <taxon>Actinomycetota</taxon>
        <taxon>Coriobacteriia</taxon>
        <taxon>Coriobacteriales</taxon>
        <taxon>Atopobiaceae</taxon>
        <taxon>Lancefieldella</taxon>
    </lineage>
</organism>
<dbReference type="RefSeq" id="WP_313995749.1">
    <property type="nucleotide sequence ID" value="NZ_CAUQBC010000009.1"/>
</dbReference>
<dbReference type="EMBL" id="JABZGU010000151">
    <property type="protein sequence ID" value="MBF4803271.1"/>
    <property type="molecule type" value="Genomic_DNA"/>
</dbReference>
<protein>
    <submittedName>
        <fullName evidence="2">Pyridoxamine 5'-phosphate oxidase family protein</fullName>
    </submittedName>
</protein>
<proteinExistence type="predicted"/>
<evidence type="ECO:0000313" key="3">
    <source>
        <dbReference type="Proteomes" id="UP000787322"/>
    </source>
</evidence>
<feature type="domain" description="Pyridoxamine 5'-phosphate oxidase-like" evidence="1">
    <location>
        <begin position="12"/>
        <end position="130"/>
    </location>
</feature>
<dbReference type="AlphaFoldDB" id="A0A9D6AEL1"/>
<dbReference type="Proteomes" id="UP000787322">
    <property type="component" value="Unassembled WGS sequence"/>
</dbReference>
<gene>
    <name evidence="2" type="ORF">HXK24_05590</name>
</gene>
<dbReference type="SUPFAM" id="SSF50475">
    <property type="entry name" value="FMN-binding split barrel"/>
    <property type="match status" value="1"/>
</dbReference>
<dbReference type="InterPro" id="IPR055196">
    <property type="entry name" value="Putative_PNPOx_2"/>
</dbReference>
<dbReference type="InterPro" id="IPR012349">
    <property type="entry name" value="Split_barrel_FMN-bd"/>
</dbReference>